<name>A0A6A2ZAM8_HIBSY</name>
<reference evidence="3" key="1">
    <citation type="submission" date="2019-09" db="EMBL/GenBank/DDBJ databases">
        <title>Draft genome information of white flower Hibiscus syriacus.</title>
        <authorList>
            <person name="Kim Y.-M."/>
        </authorList>
    </citation>
    <scope>NUCLEOTIDE SEQUENCE [LARGE SCALE GENOMIC DNA]</scope>
    <source>
        <strain evidence="3">YM2019G1</strain>
    </source>
</reference>
<organism evidence="3 4">
    <name type="scientific">Hibiscus syriacus</name>
    <name type="common">Rose of Sharon</name>
    <dbReference type="NCBI Taxonomy" id="106335"/>
    <lineage>
        <taxon>Eukaryota</taxon>
        <taxon>Viridiplantae</taxon>
        <taxon>Streptophyta</taxon>
        <taxon>Embryophyta</taxon>
        <taxon>Tracheophyta</taxon>
        <taxon>Spermatophyta</taxon>
        <taxon>Magnoliopsida</taxon>
        <taxon>eudicotyledons</taxon>
        <taxon>Gunneridae</taxon>
        <taxon>Pentapetalae</taxon>
        <taxon>rosids</taxon>
        <taxon>malvids</taxon>
        <taxon>Malvales</taxon>
        <taxon>Malvaceae</taxon>
        <taxon>Malvoideae</taxon>
        <taxon>Hibiscus</taxon>
    </lineage>
</organism>
<dbReference type="PANTHER" id="PTHR45125">
    <property type="entry name" value="F21J9.4-RELATED"/>
    <property type="match status" value="1"/>
</dbReference>
<sequence>MTVRCFSHIRDQHLQLRTRDGISDDPWNHILYQGEGGGCANLALKDRGCRRNTVLSKPASFICHVDWCPVRTVSTPIPQFRPLEPPCFPRETPSPTTAAAAALLLFISPPTPAQQHWNHNFLIKPNFTCSFIICQFSVHIEVTQDLIVGNNQSKDHFWQRVEAKHNGASKPSNIVDRNSRSIQCRMSTILKDSRKFDSCIQQVEHSHPSGANQQIILQRVSELFVQERGFAFKFDHVFDLVKDILQLEKTSAVYSLPPEKISDSVNPSLSSFKINLSNDENISTGGSSSQRPEGVKKSKAKRKQIEEDYVLANSFNESTKKLREALSLSNAQRDIALQLEKERIEAINRRSEFAQLRREDKILAMDPDTISDPERHHYFRNEQQKIIRKRKEEEQSTSTTFNVFGMNFDDLGGSGGGLSDY</sequence>
<dbReference type="InterPro" id="IPR029466">
    <property type="entry name" value="NAM-associated_C"/>
</dbReference>
<feature type="region of interest" description="Disordered" evidence="1">
    <location>
        <begin position="280"/>
        <end position="301"/>
    </location>
</feature>
<evidence type="ECO:0000313" key="4">
    <source>
        <dbReference type="Proteomes" id="UP000436088"/>
    </source>
</evidence>
<keyword evidence="4" id="KW-1185">Reference proteome</keyword>
<accession>A0A6A2ZAM8</accession>
<feature type="domain" description="No apical meristem-associated C-terminal" evidence="2">
    <location>
        <begin position="256"/>
        <end position="386"/>
    </location>
</feature>
<protein>
    <recommendedName>
        <fullName evidence="2">No apical meristem-associated C-terminal domain-containing protein</fullName>
    </recommendedName>
</protein>
<evidence type="ECO:0000259" key="2">
    <source>
        <dbReference type="Pfam" id="PF14303"/>
    </source>
</evidence>
<dbReference type="Proteomes" id="UP000436088">
    <property type="component" value="Unassembled WGS sequence"/>
</dbReference>
<evidence type="ECO:0000313" key="3">
    <source>
        <dbReference type="EMBL" id="KAE8688777.1"/>
    </source>
</evidence>
<dbReference type="EMBL" id="VEPZ02001181">
    <property type="protein sequence ID" value="KAE8688777.1"/>
    <property type="molecule type" value="Genomic_DNA"/>
</dbReference>
<dbReference type="Pfam" id="PF14303">
    <property type="entry name" value="NAM-associated"/>
    <property type="match status" value="1"/>
</dbReference>
<feature type="compositionally biased region" description="Polar residues" evidence="1">
    <location>
        <begin position="280"/>
        <end position="291"/>
    </location>
</feature>
<evidence type="ECO:0000256" key="1">
    <source>
        <dbReference type="SAM" id="MobiDB-lite"/>
    </source>
</evidence>
<comment type="caution">
    <text evidence="3">The sequence shown here is derived from an EMBL/GenBank/DDBJ whole genome shotgun (WGS) entry which is preliminary data.</text>
</comment>
<dbReference type="AlphaFoldDB" id="A0A6A2ZAM8"/>
<gene>
    <name evidence="3" type="ORF">F3Y22_tig00110956pilonHSYRG00189</name>
</gene>
<dbReference type="PANTHER" id="PTHR45125:SF3">
    <property type="entry name" value="NO-APICAL-MERISTEM-ASSOCIATED CARBOXY-TERMINAL DOMAIN PROTEIN"/>
    <property type="match status" value="1"/>
</dbReference>
<proteinExistence type="predicted"/>